<dbReference type="InterPro" id="IPR051723">
    <property type="entry name" value="Bact_OM_Invasion-Related"/>
</dbReference>
<evidence type="ECO:0000256" key="4">
    <source>
        <dbReference type="ARBA" id="ARBA00022729"/>
    </source>
</evidence>
<dbReference type="EMBL" id="CP081864">
    <property type="protein sequence ID" value="QZN98193.1"/>
    <property type="molecule type" value="Genomic_DNA"/>
</dbReference>
<keyword evidence="5" id="KW-0472">Membrane</keyword>
<name>A0ABX9AU17_9ENTR</name>
<dbReference type="PANTHER" id="PTHR35892:SF2">
    <property type="entry name" value="OUTER MEMBRANE PROTEIN PAGN"/>
    <property type="match status" value="1"/>
</dbReference>
<dbReference type="SUPFAM" id="SSF56925">
    <property type="entry name" value="OMPA-like"/>
    <property type="match status" value="1"/>
</dbReference>
<evidence type="ECO:0000259" key="7">
    <source>
        <dbReference type="Pfam" id="PF13505"/>
    </source>
</evidence>
<accession>A0ABX9AU17</accession>
<dbReference type="InterPro" id="IPR000758">
    <property type="entry name" value="Enterovir_OMP"/>
</dbReference>
<dbReference type="InterPro" id="IPR006315">
    <property type="entry name" value="OM_autotransptr_brl_dom"/>
</dbReference>
<keyword evidence="9" id="KW-1185">Reference proteome</keyword>
<comment type="subcellular location">
    <subcellularLocation>
        <location evidence="1">Cell outer membrane</location>
        <topology evidence="1">Multi-pass membrane protein</topology>
    </subcellularLocation>
</comment>
<evidence type="ECO:0000256" key="1">
    <source>
        <dbReference type="ARBA" id="ARBA00004571"/>
    </source>
</evidence>
<protein>
    <submittedName>
        <fullName evidence="8">Ail/Lom family outer membrane beta-barrel protein</fullName>
    </submittedName>
</protein>
<sequence length="176" mass="18616">MNKKLLALSMVLAAMSGGAIAQADTHTISLGYSHGKVTDFNNLHGVTAKYHYQPDGSLGFISSLTYMGGEEKYNAGANKAKVQLKYYSLLVGPSYRVNEFVSLYGLAGVAQGKGKISGADAGGNNLPYKDKKSGFAYGAGIQIAPAANWSIDLGYEGSTVKNIKINGFNIGLGYRF</sequence>
<evidence type="ECO:0000313" key="8">
    <source>
        <dbReference type="EMBL" id="QZN98193.1"/>
    </source>
</evidence>
<evidence type="ECO:0000256" key="5">
    <source>
        <dbReference type="ARBA" id="ARBA00023136"/>
    </source>
</evidence>
<keyword evidence="2" id="KW-1134">Transmembrane beta strand</keyword>
<dbReference type="Proteomes" id="UP000825886">
    <property type="component" value="Chromosome"/>
</dbReference>
<dbReference type="PRINTS" id="PR00316">
    <property type="entry name" value="ENTEROVIROMP"/>
</dbReference>
<gene>
    <name evidence="8" type="ORF">K6K13_20905</name>
</gene>
<dbReference type="Pfam" id="PF13505">
    <property type="entry name" value="OMP_b-brl"/>
    <property type="match status" value="1"/>
</dbReference>
<proteinExistence type="predicted"/>
<feature type="signal peptide" evidence="6">
    <location>
        <begin position="1"/>
        <end position="21"/>
    </location>
</feature>
<dbReference type="PROSITE" id="PS00695">
    <property type="entry name" value="ENT_VIR_OMP_2"/>
    <property type="match status" value="1"/>
</dbReference>
<feature type="chain" id="PRO_5045620288" evidence="6">
    <location>
        <begin position="22"/>
        <end position="176"/>
    </location>
</feature>
<dbReference type="Gene3D" id="2.40.160.20">
    <property type="match status" value="1"/>
</dbReference>
<organism evidence="8 9">
    <name type="scientific">Symbiopectobacterium purcellii</name>
    <dbReference type="NCBI Taxonomy" id="2871826"/>
    <lineage>
        <taxon>Bacteria</taxon>
        <taxon>Pseudomonadati</taxon>
        <taxon>Pseudomonadota</taxon>
        <taxon>Gammaproteobacteria</taxon>
        <taxon>Enterobacterales</taxon>
        <taxon>Enterobacteriaceae</taxon>
    </lineage>
</organism>
<dbReference type="NCBIfam" id="TIGR01414">
    <property type="entry name" value="autotrans_barl"/>
    <property type="match status" value="1"/>
</dbReference>
<dbReference type="PANTHER" id="PTHR35892">
    <property type="entry name" value="OUTER MEMBRANE PROTEIN PAGN-RELATED"/>
    <property type="match status" value="1"/>
</dbReference>
<dbReference type="InterPro" id="IPR011250">
    <property type="entry name" value="OMP/PagP_B-barrel"/>
</dbReference>
<keyword evidence="3" id="KW-0812">Transmembrane</keyword>
<evidence type="ECO:0000256" key="2">
    <source>
        <dbReference type="ARBA" id="ARBA00022452"/>
    </source>
</evidence>
<reference evidence="8 9" key="1">
    <citation type="submission" date="2021-08" db="EMBL/GenBank/DDBJ databases">
        <title>Culture and genomic analysis of Symbiopectobacterium purcellii sp. nov. gen. nov., isolated from the leafhopper Empoasca decipiens.</title>
        <authorList>
            <person name="Nadal-Jimenez P."/>
            <person name="Siozios S."/>
            <person name="Halliday N."/>
            <person name="Camara M."/>
            <person name="Hurst G.D.D."/>
        </authorList>
    </citation>
    <scope>NUCLEOTIDE SEQUENCE [LARGE SCALE GENOMIC DNA]</scope>
    <source>
        <strain evidence="8 9">SyEd1</strain>
    </source>
</reference>
<feature type="domain" description="Outer membrane protein beta-barrel" evidence="7">
    <location>
        <begin position="12"/>
        <end position="176"/>
    </location>
</feature>
<dbReference type="InterPro" id="IPR027385">
    <property type="entry name" value="Beta-barrel_OMP"/>
</dbReference>
<keyword evidence="4 6" id="KW-0732">Signal</keyword>
<evidence type="ECO:0000256" key="6">
    <source>
        <dbReference type="SAM" id="SignalP"/>
    </source>
</evidence>
<evidence type="ECO:0000313" key="9">
    <source>
        <dbReference type="Proteomes" id="UP000825886"/>
    </source>
</evidence>
<evidence type="ECO:0000256" key="3">
    <source>
        <dbReference type="ARBA" id="ARBA00022692"/>
    </source>
</evidence>